<dbReference type="Pfam" id="PF18883">
    <property type="entry name" value="AC_1"/>
    <property type="match status" value="1"/>
</dbReference>
<dbReference type="InterPro" id="IPR051551">
    <property type="entry name" value="Autotransporter_adhesion"/>
</dbReference>
<evidence type="ECO:0000256" key="2">
    <source>
        <dbReference type="SAM" id="SignalP"/>
    </source>
</evidence>
<reference evidence="5 7" key="2">
    <citation type="submission" date="2018-10" db="EMBL/GenBank/DDBJ databases">
        <title>Genomic Encyclopedia of Type Strains, Phase IV (KMG-IV): sequencing the most valuable type-strain genomes for metagenomic binning, comparative biology and taxonomic classification.</title>
        <authorList>
            <person name="Goeker M."/>
        </authorList>
    </citation>
    <scope>NUCLEOTIDE SEQUENCE [LARGE SCALE GENOMIC DNA]</scope>
    <source>
        <strain evidence="5 7">DSM 19791</strain>
    </source>
</reference>
<dbReference type="KEGG" id="smic:SmB9_24390"/>
<dbReference type="InterPro" id="IPR006315">
    <property type="entry name" value="OM_autotransptr_brl_dom"/>
</dbReference>
<protein>
    <submittedName>
        <fullName evidence="5">Fibronectin-binding autotransporter adhesin</fullName>
    </submittedName>
</protein>
<dbReference type="Proteomes" id="UP000275727">
    <property type="component" value="Chromosome"/>
</dbReference>
<evidence type="ECO:0000256" key="1">
    <source>
        <dbReference type="ARBA" id="ARBA00022729"/>
    </source>
</evidence>
<keyword evidence="1 2" id="KW-0732">Signal</keyword>
<keyword evidence="7" id="KW-1185">Reference proteome</keyword>
<proteinExistence type="predicted"/>
<dbReference type="InterPro" id="IPR013425">
    <property type="entry name" value="Autotrns_rpt"/>
</dbReference>
<sequence length="3982" mass="388751">MSNAANRHRQNAAKVSRRLLSGSSLAALALLALAAPAHAEDRNWDANGTAIGTGGTGTWNLDNLNWSPSADGVSGPYSLPWTNAALDNAIFGGTAGTVTLGAPIVVHNLTFNAASFTLTGSTLTLAGLSPTFATNSGNTTINSVIAGSSGLTKAGAGGLILNGTNSFTGDILLNLGSIYAGSDAALGNADNNISTAAAATVRLSIAGAATNRTVTIGDAGTLILEGAGAGSALITGNGRVSVAASGVTMSNDASTYTGQTIFSGCNGVCSARFTSIGDLGQASSLGAPVTVADGTIVFNQQSQYTDSIIYLGDGDSSNRNWDINGNGAIIRNQGTGTLTITGDVDVSVGGTFLAETADIELFGILSGGAYAFNGAGGNVVTLGGANTFSGAASIGGLVRAPVLADIGAVSSLGAGTNITLSAGSLSYTGTGNSSNRVWIANGAGAILNDGTGALNLSGGGTFAVGGAADSLTLGGAFAGENTFSGTISGAGNLIGNGAGTWVLGGVNDFTGSVTVNAGTLKAGSSSAFGAATGFIVNGGTLDLDGYDLTAPSLSGTGGTVALGSANLTVDTATNVGYAGIITGGGGLTKAGNGILTLSGANTYTGTTTVNGGTLALGFDSPGAPLTDIISSASTLNMAGGTVTVFGSAGQDNVQTFNGLNILAGNNRISAESGATGSVTVNLGAISRAGGLVDFTLPATGNFTTSNTSLGGWATINGTDYAKVVGGDIVAFAEADYTDQDDASLWADGQYISDSDGDTESFSGTVASDVQLAGLQFTTSDPTTTVTIAPATTLGIDGTIIVAPSVGANNQTITGGSLTGGTGDSTLGVQQNGGGIFTIASTIVNNGGATSLAKNGSGTVRLTGLNSYTGGTTLSGGRLEVTSLANGGVNSSIGASSADPANLRLESGTLAYIGGSDVVSDRGITLVNGGSERAIQVDGGRTVEFSGMVTSPDDAGLTKTGWGTLVLSNTANDYVGVTTITGGGGAQNSTLSVSTLSNGGVASGMGAATSASANLVMSDGGRLQYTGGTTAIDRGFTLGSGNGGISVAQASATLTVSGIATGAGTFVKDGDGTLILSGANTYAGDNIVNAGTFRAGSAQAFGPGGRYMTVNSGATLELGGFDILVGALIGAGTVDLGANTLTSAGGPGVFSGKITGSGGFTRGGGGYTQTITGCANDYTGVTTISSGLAIDCIANGGQASSIGASSAASPNLTFAGGTLAYTGASVSTDRGFAMTGNGVLNVFDAGTTLEFSGNITGAGQLSKDGAGTLLLSGMNNTSGNTRVINGTLRAGSTTALRSGFMSLNDTVGVSLDLDGYDNSVLYLIGGGGTGGNITLGTATLTINTGGSASAVYGGAISGGGGLIKNGGSFQQLSGCSSSYSGTTIINAGTLAVDCLSDGGANSSIGSSSAAASNLVINGGALRYVGTGGSTNRQFTLGASAASRLESWGTGAIAFTHAGPLTFSSANTAQTLTLGGANTANNILAAQITNNGSGLTRLTKTDAGTWILSNPGSTYTGITTISGGVLGVDKLADGGLASSLGASSAAAANLVIGNGSTLRYTGAGDTTNRLFTLSSGVTFIESSGTGAVVFTDTGPVTLANNNQARTIALGGTNAGNNTLAGSIGNAGTGVTTLAKNDSGTWVLTGNHSYTGSTNINGGLLSIGSGGTTGSVASAIVNNFGTLAFNRSDSLTYAGSIVGTGALQQNGAGTTILTGDSSYTGGTTISVGTLQLGNGGTTGSIIGDVVDNGLLTFNRSNDLVFNGVISGSGAVTQDGTGTTTLAGINGYAGGTTINAGILKVSSNANLGDAAGVLTFNGGTLQTTASMSSGRNTTLTSTGTVLTDAGTTFTLDGLVSGAGALAKSGAGRLVLTADNSYSSGTTIAAGQLQLGNSGTSGWITGDVLNNGSLVFNRSDNVGFGDLISGTGSVVQNGAGIVTLTENNSYLGSTTINAGTLRINGDQSAATGLVAVSSGATLGGSGIIGGDVNVVDGGILAPGNSPGTMTINGNLLLSSGSVLNFEFGQADVAGGPLNDLVNVGGNLRLDGTINVDVSAGGTFGGGIYRVFNYDGALTDNGLTLGTMPFGSDVSVQTSVAGQVNLINAAGLALNFWDGDAGPKLNDLVDGGDGTWHVGGVDKNWTNAAGAVNAAYDDGTFAIFAGTGGTVTIDNGGGAVTAAGMQFASDGYLVTGDALTLTDTQSVIRVGDGTVAGAGFVATIAAGITGTAQLVKTDAGTLVLTGSNTYTGGTLISGGVLSVANDSFLGDVAGAVTIDGGTLQLTGASSANLRTYILGASGGAVDITNAATSNGVLNALSGSGGLTKLGAGTLVLYGDNSYTGGTTIQDGTLFIGAYSGNTTASIVGNVVNNGTLRFGRADAYTYTGSVTGTGFLDIVGTGVTTLTGSSSYGGGTRVNGLGGELRIVGGAKVVSGGSTTMGRSTLSVDGAGSEFSTAAIGGNIPFIGSTVVQVTNGGTLRTTTGSLDLRALSTVDVQFNIDGPNSLVDLAGGIQGSATYNAPFSTTISAGGTLRTGGASQIGLVTSTTNPIAVTITGAGSNWASTNSLLMTAGNFTVDQGAAASFTSATFGTALQAADLSVSGTSSSFATTGDLVIGSGTGTGALTLTDGARVDVGGAFTLANNAAATGILNIGGGEGLAAEAAGLFDAPTLHLGSATSRVNFNHTDLDYSLASAMSGTGTINQVAGVTSLTGDSSGFTGVTAISGGSLYVNNELGGNVAVATAGTLGGMGVIGGSVTVADGAALSPGALGAPPGALTINGDLHLANNSALNVSLGQANVVGGPLNDLVNVGGNLTLDGTLNVETAMGGSFDPGIYRVINYTGALTDNGLVIGTIPSPDFYVQTSVANQVNLVNTSGLTFRYWDGTGAKNDGVIDGGNGAWQHSTGNDNWVDDGSIPNAPFADSAFAVFMGAAGNVTVDGSLGTVDTAGMQFLTDGYTISGDAITLTGTQAVIRVGDGTAAGVNTSARINSELTGAAQLVKSDLGTLILSGNNSYTGGTAVNGGILQISADTNLGGATSGLSFNGGTLQTTTDLAIGRAIDLAGAGTLLTDAGTTLDLTGAVSGAGGLTKDGAGSLILSGANSYAGGTTVNAGALFVNGDQSSATGLTGVASNATLGGTGTIGGDVAIADGATLDPGGVDGLPGTLNIAGNLSLGSGSTLAMQFGEANAVGGALNDLIEVGGDLVLDGTLDVTVPAGGEFGAGIYRVLNYGGALTNNGLNLGIMPGGSTATVQTSVAGQINLVNTDGLALNFWDGNAGPKFNNAVNGGDGVWQSGMGNDNWTDADGVVNAAYSDGAFAIFAGTGGNVTIDNSLGAVSASGMQFAADAYIIGGETLTLVGPQSTIRVGDGSAAGAAFTATIAADVTGNTQLVKTDAGTLVLSGSNSYTGGTAIEGGTLAVSIDANLGDAAGGLTFNAGTLQTTADVASDRTVSFTGDGMLLTDQGTTFTLNGALTGSGSLTKGGAGTLLLAGDNSGYVAATQVAGGTLGVDGLLGSLVTVAEAGRLEGTGHVGGISNAGVVAPGRGGIGTLTVAGDYAGNGGTLEIEAVLSDDSSATDRLVVNGATSGNTQVSVINRDGLGAHTIEGIKIVDVAGASNGTFTLNGDYVFNGEQAVIAGAYGYRMYQGGVASPTDGDWYLRSSLLNPGEPVDPDVPTPPLYQPGVPIYEAYGANLQALNGLPTLQQRVGNRSWPAGAKAEGSGIWGRMEGTRSRANAVVSTSMSDQDVNSWKMQLGADRVLAATDKGERLVAGVTAFYGEANSHVRSLFGNGSLKTDGYGLGATLTWYGLNGFYIDGQAQRSWYDSDLDSSILGELAKGNDGIGEAFSVELGKRSPVGGKLSVTPQIQMAYSNVRFDRFADPASAVISADKGDSLKSRWGISLDHQNEWEGGRSHIYGLVNLSYEWLDGTRTRVSGTPIDYANERLWGELGLGASVSWTKGVTLFGEVSGNSPFKDFGDSYTLKANAGVRVAF</sequence>
<gene>
    <name evidence="4" type="primary">yapH</name>
    <name evidence="5" type="ORF">DFR51_1366</name>
    <name evidence="4" type="ORF">SmB9_24390</name>
</gene>
<dbReference type="SUPFAM" id="SSF51126">
    <property type="entry name" value="Pectin lyase-like"/>
    <property type="match status" value="12"/>
</dbReference>
<feature type="domain" description="Autotransporter" evidence="3">
    <location>
        <begin position="3706"/>
        <end position="3982"/>
    </location>
</feature>
<dbReference type="EMBL" id="RBWX01000007">
    <property type="protein sequence ID" value="RKS91796.1"/>
    <property type="molecule type" value="Genomic_DNA"/>
</dbReference>
<dbReference type="PROSITE" id="PS51318">
    <property type="entry name" value="TAT"/>
    <property type="match status" value="1"/>
</dbReference>
<dbReference type="InterPro" id="IPR036709">
    <property type="entry name" value="Autotransporte_beta_dom_sf"/>
</dbReference>
<dbReference type="InterPro" id="IPR011050">
    <property type="entry name" value="Pectin_lyase_fold/virulence"/>
</dbReference>
<dbReference type="InterPro" id="IPR006311">
    <property type="entry name" value="TAT_signal"/>
</dbReference>
<dbReference type="EMBL" id="AP018711">
    <property type="protein sequence ID" value="BBE34781.1"/>
    <property type="molecule type" value="Genomic_DNA"/>
</dbReference>
<evidence type="ECO:0000313" key="7">
    <source>
        <dbReference type="Proteomes" id="UP000276029"/>
    </source>
</evidence>
<dbReference type="PROSITE" id="PS51208">
    <property type="entry name" value="AUTOTRANSPORTER"/>
    <property type="match status" value="1"/>
</dbReference>
<dbReference type="InterPro" id="IPR012332">
    <property type="entry name" value="Autotransporter_pectin_lyase_C"/>
</dbReference>
<feature type="signal peptide" evidence="2">
    <location>
        <begin position="1"/>
        <end position="39"/>
    </location>
</feature>
<evidence type="ECO:0000313" key="5">
    <source>
        <dbReference type="EMBL" id="RKS91796.1"/>
    </source>
</evidence>
<dbReference type="PANTHER" id="PTHR35037:SF3">
    <property type="entry name" value="C-TERMINAL REGION OF AIDA-LIKE PROTEIN"/>
    <property type="match status" value="1"/>
</dbReference>
<reference evidence="4 6" key="1">
    <citation type="submission" date="2018-06" db="EMBL/GenBank/DDBJ databases">
        <title>Complete Genome Sequence of the Microcystin-Degrading Bacterium Sphingosinicella microcystinivorans Strain B-9.</title>
        <authorList>
            <person name="Jin H."/>
            <person name="Nishizawa T."/>
            <person name="Guo Y."/>
            <person name="Nishizawa A."/>
            <person name="Park H."/>
            <person name="Kato H."/>
            <person name="Tsuji K."/>
            <person name="Harada K."/>
        </authorList>
    </citation>
    <scope>NUCLEOTIDE SEQUENCE [LARGE SCALE GENOMIC DNA]</scope>
    <source>
        <strain evidence="4 6">B9</strain>
    </source>
</reference>
<accession>A0AAD1G1M8</accession>
<dbReference type="SUPFAM" id="SSF103515">
    <property type="entry name" value="Autotransporter"/>
    <property type="match status" value="1"/>
</dbReference>
<dbReference type="PANTHER" id="PTHR35037">
    <property type="entry name" value="C-TERMINAL REGION OF AIDA-LIKE PROTEIN"/>
    <property type="match status" value="1"/>
</dbReference>
<dbReference type="InterPro" id="IPR043990">
    <property type="entry name" value="AC_1"/>
</dbReference>
<dbReference type="RefSeq" id="WP_207790673.1">
    <property type="nucleotide sequence ID" value="NZ_AP018711.1"/>
</dbReference>
<feature type="chain" id="PRO_5042247012" evidence="2">
    <location>
        <begin position="40"/>
        <end position="3982"/>
    </location>
</feature>
<dbReference type="NCBIfam" id="TIGR01414">
    <property type="entry name" value="autotrans_barl"/>
    <property type="match status" value="1"/>
</dbReference>
<dbReference type="Gene3D" id="2.160.20.20">
    <property type="match status" value="6"/>
</dbReference>
<dbReference type="CDD" id="cd01344">
    <property type="entry name" value="PL2_Passenger_AT"/>
    <property type="match status" value="1"/>
</dbReference>
<dbReference type="Proteomes" id="UP000276029">
    <property type="component" value="Unassembled WGS sequence"/>
</dbReference>
<evidence type="ECO:0000313" key="4">
    <source>
        <dbReference type="EMBL" id="BBE34781.1"/>
    </source>
</evidence>
<name>A0AAD1G1M8_SPHMI</name>
<dbReference type="SMART" id="SM00869">
    <property type="entry name" value="Autotransporter"/>
    <property type="match status" value="1"/>
</dbReference>
<evidence type="ECO:0000313" key="6">
    <source>
        <dbReference type="Proteomes" id="UP000275727"/>
    </source>
</evidence>
<dbReference type="InterPro" id="IPR005546">
    <property type="entry name" value="Autotransporte_beta"/>
</dbReference>
<organism evidence="4 6">
    <name type="scientific">Sphingosinicella microcystinivorans</name>
    <dbReference type="NCBI Taxonomy" id="335406"/>
    <lineage>
        <taxon>Bacteria</taxon>
        <taxon>Pseudomonadati</taxon>
        <taxon>Pseudomonadota</taxon>
        <taxon>Alphaproteobacteria</taxon>
        <taxon>Sphingomonadales</taxon>
        <taxon>Sphingosinicellaceae</taxon>
        <taxon>Sphingosinicella</taxon>
    </lineage>
</organism>
<evidence type="ECO:0000259" key="3">
    <source>
        <dbReference type="PROSITE" id="PS51208"/>
    </source>
</evidence>
<dbReference type="NCBIfam" id="TIGR02601">
    <property type="entry name" value="autotrns_rpt"/>
    <property type="match status" value="18"/>
</dbReference>
<dbReference type="Pfam" id="PF12951">
    <property type="entry name" value="PATR"/>
    <property type="match status" value="22"/>
</dbReference>
<dbReference type="GO" id="GO:0019867">
    <property type="term" value="C:outer membrane"/>
    <property type="evidence" value="ECO:0007669"/>
    <property type="project" value="InterPro"/>
</dbReference>